<gene>
    <name evidence="1" type="ORF">Ga0061079_10659</name>
</gene>
<dbReference type="EMBL" id="FCOR01000006">
    <property type="protein sequence ID" value="CVK16294.1"/>
    <property type="molecule type" value="Genomic_DNA"/>
</dbReference>
<dbReference type="AlphaFoldDB" id="A0A0X3APK3"/>
<name>A0A0X3APK3_9FLAO</name>
<evidence type="ECO:0008006" key="3">
    <source>
        <dbReference type="Google" id="ProtNLM"/>
    </source>
</evidence>
<dbReference type="Proteomes" id="UP000182761">
    <property type="component" value="Unassembled WGS sequence"/>
</dbReference>
<evidence type="ECO:0000313" key="1">
    <source>
        <dbReference type="EMBL" id="CVK16294.1"/>
    </source>
</evidence>
<dbReference type="Pfam" id="PF19515">
    <property type="entry name" value="DUF6048"/>
    <property type="match status" value="1"/>
</dbReference>
<reference evidence="1 2" key="1">
    <citation type="submission" date="2016-01" db="EMBL/GenBank/DDBJ databases">
        <authorList>
            <person name="McClelland M."/>
            <person name="Jain A."/>
            <person name="Saraogi P."/>
            <person name="Mendelson R."/>
            <person name="Westerman R."/>
            <person name="SanMiguel P."/>
            <person name="Csonka L."/>
        </authorList>
    </citation>
    <scope>NUCLEOTIDE SEQUENCE [LARGE SCALE GENOMIC DNA]</scope>
    <source>
        <strain evidence="1 2">R-53146</strain>
    </source>
</reference>
<accession>A0A0X3APK3</accession>
<protein>
    <recommendedName>
        <fullName evidence="3">Outer membrane protein beta-barrel domain-containing protein</fullName>
    </recommendedName>
</protein>
<dbReference type="STRING" id="1586267.GCA_001418685_01144"/>
<dbReference type="RefSeq" id="WP_055425499.1">
    <property type="nucleotide sequence ID" value="NZ_FCOR01000006.1"/>
</dbReference>
<evidence type="ECO:0000313" key="2">
    <source>
        <dbReference type="Proteomes" id="UP000182761"/>
    </source>
</evidence>
<keyword evidence="2" id="KW-1185">Reference proteome</keyword>
<proteinExistence type="predicted"/>
<organism evidence="1 2">
    <name type="scientific">Apibacter mensalis</name>
    <dbReference type="NCBI Taxonomy" id="1586267"/>
    <lineage>
        <taxon>Bacteria</taxon>
        <taxon>Pseudomonadati</taxon>
        <taxon>Bacteroidota</taxon>
        <taxon>Flavobacteriia</taxon>
        <taxon>Flavobacteriales</taxon>
        <taxon>Weeksellaceae</taxon>
        <taxon>Apibacter</taxon>
    </lineage>
</organism>
<dbReference type="OrthoDB" id="1431221at2"/>
<dbReference type="InterPro" id="IPR046111">
    <property type="entry name" value="DUF6048"/>
</dbReference>
<sequence>MNPQRIYILLISVLLGIHIHSQTKSKNSSSISKPEHQLFIGIDLLNPVAGCFADKKNYSSFIAYKIKNRWTAVAELGYEKNIYNKNNWNINAKGTYGEIGINYILTNNYEKSAEGFYIGARLGYSPFKQKVKKYPLRGMNSKGQIQIIGEGSLPEANVSSGWLEAVTGAKVQIGNSPFYIDFMVRPKFLIYSNKQKNIDNLVIPGYGKDRGIANISLFWGVSYKLF</sequence>